<evidence type="ECO:0000256" key="10">
    <source>
        <dbReference type="ARBA" id="ARBA00050924"/>
    </source>
</evidence>
<evidence type="ECO:0000259" key="16">
    <source>
        <dbReference type="SMART" id="SM01274"/>
    </source>
</evidence>
<comment type="cofactor">
    <cofactor evidence="2">
        <name>Mg(2+)</name>
        <dbReference type="ChEBI" id="CHEBI:18420"/>
    </cofactor>
</comment>
<dbReference type="EC" id="1.1.1.40" evidence="8"/>
<keyword evidence="5 13" id="KW-0479">Metal-binding</keyword>
<evidence type="ECO:0000256" key="1">
    <source>
        <dbReference type="ARBA" id="ARBA00001936"/>
    </source>
</evidence>
<dbReference type="Gene3D" id="3.40.50.10750">
    <property type="entry name" value="Isocitrate/Isopropylmalate dehydrogenase-like"/>
    <property type="match status" value="1"/>
</dbReference>
<comment type="catalytic activity">
    <reaction evidence="10">
        <text>(S)-malate + NADP(+) = pyruvate + CO2 + NADPH</text>
        <dbReference type="Rhea" id="RHEA:18253"/>
        <dbReference type="ChEBI" id="CHEBI:15361"/>
        <dbReference type="ChEBI" id="CHEBI:15589"/>
        <dbReference type="ChEBI" id="CHEBI:16526"/>
        <dbReference type="ChEBI" id="CHEBI:57783"/>
        <dbReference type="ChEBI" id="CHEBI:58349"/>
        <dbReference type="EC" id="1.1.1.40"/>
    </reaction>
</comment>
<dbReference type="Gene3D" id="3.40.50.10380">
    <property type="entry name" value="Malic enzyme, N-terminal domain"/>
    <property type="match status" value="1"/>
</dbReference>
<dbReference type="InterPro" id="IPR042113">
    <property type="entry name" value="P_AcTrfase_dom1"/>
</dbReference>
<evidence type="ECO:0000256" key="4">
    <source>
        <dbReference type="ARBA" id="ARBA00008756"/>
    </source>
</evidence>
<dbReference type="STRING" id="1249552.PS2015_2593"/>
<dbReference type="InterPro" id="IPR015884">
    <property type="entry name" value="Malic_enzyme_CS"/>
</dbReference>
<dbReference type="AlphaFoldDB" id="A0A0S2KG50"/>
<evidence type="ECO:0000256" key="6">
    <source>
        <dbReference type="ARBA" id="ARBA00023002"/>
    </source>
</evidence>
<feature type="domain" description="Malic enzyme NAD-binding" evidence="15">
    <location>
        <begin position="164"/>
        <end position="401"/>
    </location>
</feature>
<dbReference type="Pfam" id="PF03949">
    <property type="entry name" value="Malic_M"/>
    <property type="match status" value="1"/>
</dbReference>
<dbReference type="PANTHER" id="PTHR43237:SF4">
    <property type="entry name" value="NADP-DEPENDENT MALIC ENZYME"/>
    <property type="match status" value="1"/>
</dbReference>
<dbReference type="InterPro" id="IPR042112">
    <property type="entry name" value="P_AcTrfase_dom2"/>
</dbReference>
<dbReference type="EMBL" id="CP013189">
    <property type="protein sequence ID" value="ALO47225.1"/>
    <property type="molecule type" value="Genomic_DNA"/>
</dbReference>
<keyword evidence="7" id="KW-0511">Multifunctional enzyme</keyword>
<gene>
    <name evidence="17" type="ORF">PS2015_2593</name>
</gene>
<dbReference type="InterPro" id="IPR037062">
    <property type="entry name" value="Malic_N_dom_sf"/>
</dbReference>
<organism evidence="17 18">
    <name type="scientific">Pseudohongiella spirulinae</name>
    <dbReference type="NCBI Taxonomy" id="1249552"/>
    <lineage>
        <taxon>Bacteria</taxon>
        <taxon>Pseudomonadati</taxon>
        <taxon>Pseudomonadota</taxon>
        <taxon>Gammaproteobacteria</taxon>
        <taxon>Pseudomonadales</taxon>
        <taxon>Pseudohongiellaceae</taxon>
        <taxon>Pseudohongiella</taxon>
    </lineage>
</organism>
<name>A0A0S2KG50_9GAMM</name>
<dbReference type="InterPro" id="IPR051674">
    <property type="entry name" value="Malate_Decarboxylase"/>
</dbReference>
<dbReference type="GO" id="GO:0046872">
    <property type="term" value="F:metal ion binding"/>
    <property type="evidence" value="ECO:0007669"/>
    <property type="project" value="UniProtKB-KW"/>
</dbReference>
<comment type="catalytic activity">
    <reaction evidence="11">
        <text>oxaloacetate + H(+) = pyruvate + CO2</text>
        <dbReference type="Rhea" id="RHEA:15641"/>
        <dbReference type="ChEBI" id="CHEBI:15361"/>
        <dbReference type="ChEBI" id="CHEBI:15378"/>
        <dbReference type="ChEBI" id="CHEBI:16452"/>
        <dbReference type="ChEBI" id="CHEBI:16526"/>
        <dbReference type="EC" id="1.1.1.40"/>
    </reaction>
</comment>
<dbReference type="OrthoDB" id="9805787at2"/>
<dbReference type="GO" id="GO:0006108">
    <property type="term" value="P:malate metabolic process"/>
    <property type="evidence" value="ECO:0007669"/>
    <property type="project" value="InterPro"/>
</dbReference>
<dbReference type="SUPFAM" id="SSF51735">
    <property type="entry name" value="NAD(P)-binding Rossmann-fold domains"/>
    <property type="match status" value="1"/>
</dbReference>
<evidence type="ECO:0000256" key="7">
    <source>
        <dbReference type="ARBA" id="ARBA00023268"/>
    </source>
</evidence>
<dbReference type="FunFam" id="3.40.50.10380:FF:000003">
    <property type="entry name" value="NADP-dependent malic enzyme"/>
    <property type="match status" value="1"/>
</dbReference>
<evidence type="ECO:0000256" key="9">
    <source>
        <dbReference type="ARBA" id="ARBA00040273"/>
    </source>
</evidence>
<evidence type="ECO:0000256" key="13">
    <source>
        <dbReference type="PIRSR" id="PIRSR036684-2"/>
    </source>
</evidence>
<accession>A0A0S2KG50</accession>
<reference evidence="17 18" key="1">
    <citation type="submission" date="2015-11" db="EMBL/GenBank/DDBJ databases">
        <authorList>
            <person name="Zhang Y."/>
            <person name="Guo Z."/>
        </authorList>
    </citation>
    <scope>NUCLEOTIDE SEQUENCE [LARGE SCALE GENOMIC DNA]</scope>
    <source>
        <strain evidence="17 18">KCTC 32221</strain>
    </source>
</reference>
<dbReference type="Gene3D" id="3.40.50.720">
    <property type="entry name" value="NAD(P)-binding Rossmann-like Domain"/>
    <property type="match status" value="1"/>
</dbReference>
<dbReference type="GO" id="GO:0004473">
    <property type="term" value="F:malate dehydrogenase (decarboxylating) (NADP+) activity"/>
    <property type="evidence" value="ECO:0007669"/>
    <property type="project" value="UniProtKB-EC"/>
</dbReference>
<keyword evidence="6" id="KW-0560">Oxidoreductase</keyword>
<dbReference type="PIRSF" id="PIRSF036684">
    <property type="entry name" value="ME_PTA"/>
    <property type="match status" value="1"/>
</dbReference>
<dbReference type="KEGG" id="pspi:PS2015_2593"/>
<evidence type="ECO:0000313" key="18">
    <source>
        <dbReference type="Proteomes" id="UP000065641"/>
    </source>
</evidence>
<feature type="binding site" evidence="14">
    <location>
        <begin position="77"/>
        <end position="84"/>
    </location>
    <ligand>
        <name>NADP(+)</name>
        <dbReference type="ChEBI" id="CHEBI:58349"/>
    </ligand>
</feature>
<dbReference type="InterPro" id="IPR036291">
    <property type="entry name" value="NAD(P)-bd_dom_sf"/>
</dbReference>
<dbReference type="InterPro" id="IPR012188">
    <property type="entry name" value="ME_PTA"/>
</dbReference>
<dbReference type="InterPro" id="IPR045213">
    <property type="entry name" value="Malic_NAD-bd_bact_type"/>
</dbReference>
<sequence>MSDDSFKDSALRYHAEPVPGKLAIRPTKPLANNRDLSRAYSPGVAFACEAIAEDPTEAARLTARGNLVAVVSNGTAVLGLGNIGPLAAKPVMEGKAVLFKKFADLDVFDIEINETDVDKLVEIIASLEPTFGGINLEDIKAPECFLVERKLRDIMKIPVFHDDQHGTAIVAAAAVYNGLRIVNKSFEDIKLVASGAGAASIACVELLLTMGVKKENVRMLDRNGVIYKGRTEGMNPWKEKFAVETEDRTIRDAIVDADLFLGLSGPGVLDAEMVKTMARDPLILAMSNPIPEIMPELAREARPDAILATGRSDYPNQVNNVLCFPFIFRGALDCGATHINDEMKRACVRAIADLATREISETVAKAYIDEDLKFGREYLIPKPFDPRLIEEVPLAVVKAAMESGVATRPIEDLDAYRNKLSAYVNSSRLFMQPNIDLAKKHPARIVYAEGENDDVLLAMQAVVDEGVAKPILIGRPQVIAEKIERIGLRLEPGRDFKVFNSEEADVHKRYWQFYHEHVGRSGVSVEAAKNAVHTNTTVLAALMVALGEADGMVCGKVGRFDSHLRDIRPIIRSTKPGARLSSICVLLMDDGPLFLADPFVNVDPTENEIIEIAKDAVKFVQQSFDIEPVVALLSHSNFGTYEDASALKMKSAAHRLRMEMPEVQIDGEMHSFSALNPELRATVFEGANIKGRANVLIMPNMDAASIALGLLRSLTNARLIGPFLNGLEKPAHILIPSVSGRGILNLTALASADIYQRNQSSSV</sequence>
<evidence type="ECO:0000256" key="3">
    <source>
        <dbReference type="ARBA" id="ARBA00007686"/>
    </source>
</evidence>
<dbReference type="Gene3D" id="3.40.50.10950">
    <property type="match status" value="1"/>
</dbReference>
<dbReference type="InterPro" id="IPR012302">
    <property type="entry name" value="Malic_NAD-bd"/>
</dbReference>
<protein>
    <recommendedName>
        <fullName evidence="9">NADP-dependent malic enzyme</fullName>
        <ecNumber evidence="8">1.1.1.40</ecNumber>
    </recommendedName>
</protein>
<dbReference type="FunFam" id="3.40.50.720:FF:000095">
    <property type="entry name" value="NADP-dependent malic enzyme"/>
    <property type="match status" value="1"/>
</dbReference>
<keyword evidence="18" id="KW-1185">Reference proteome</keyword>
<comment type="similarity">
    <text evidence="3">In the N-terminal section; belongs to the malic enzymes family.</text>
</comment>
<feature type="active site" description="Proton acceptor" evidence="12">
    <location>
        <position position="95"/>
    </location>
</feature>
<dbReference type="InterPro" id="IPR012301">
    <property type="entry name" value="Malic_N_dom"/>
</dbReference>
<evidence type="ECO:0000256" key="14">
    <source>
        <dbReference type="PIRSR" id="PIRSR036684-3"/>
    </source>
</evidence>
<keyword evidence="14" id="KW-0521">NADP</keyword>
<dbReference type="PATRIC" id="fig|1249552.3.peg.2610"/>
<dbReference type="SMART" id="SM00919">
    <property type="entry name" value="Malic_M"/>
    <property type="match status" value="1"/>
</dbReference>
<evidence type="ECO:0000256" key="8">
    <source>
        <dbReference type="ARBA" id="ARBA00038964"/>
    </source>
</evidence>
<dbReference type="Proteomes" id="UP000065641">
    <property type="component" value="Chromosome"/>
</dbReference>
<dbReference type="PANTHER" id="PTHR43237">
    <property type="entry name" value="NADP-DEPENDENT MALIC ENZYME"/>
    <property type="match status" value="1"/>
</dbReference>
<dbReference type="Pfam" id="PF01515">
    <property type="entry name" value="PTA_PTB"/>
    <property type="match status" value="1"/>
</dbReference>
<evidence type="ECO:0000256" key="2">
    <source>
        <dbReference type="ARBA" id="ARBA00001946"/>
    </source>
</evidence>
<dbReference type="PROSITE" id="PS00331">
    <property type="entry name" value="MALIC_ENZYMES"/>
    <property type="match status" value="1"/>
</dbReference>
<dbReference type="InterPro" id="IPR002505">
    <property type="entry name" value="PTA_PTB"/>
</dbReference>
<feature type="domain" description="Malic enzyme N-terminal" evidence="16">
    <location>
        <begin position="19"/>
        <end position="152"/>
    </location>
</feature>
<evidence type="ECO:0000256" key="5">
    <source>
        <dbReference type="ARBA" id="ARBA00022723"/>
    </source>
</evidence>
<evidence type="ECO:0000313" key="17">
    <source>
        <dbReference type="EMBL" id="ALO47225.1"/>
    </source>
</evidence>
<feature type="binding site" evidence="14">
    <location>
        <position position="163"/>
    </location>
    <ligand>
        <name>a divalent metal cation</name>
        <dbReference type="ChEBI" id="CHEBI:60240"/>
    </ligand>
</feature>
<feature type="binding site" evidence="13">
    <location>
        <position position="138"/>
    </location>
    <ligand>
        <name>a divalent metal cation</name>
        <dbReference type="ChEBI" id="CHEBI:60240"/>
    </ligand>
</feature>
<dbReference type="SUPFAM" id="SSF53659">
    <property type="entry name" value="Isocitrate/Isopropylmalate dehydrogenase-like"/>
    <property type="match status" value="1"/>
</dbReference>
<proteinExistence type="inferred from homology"/>
<feature type="binding site" evidence="14">
    <location>
        <position position="288"/>
    </location>
    <ligand>
        <name>NADP(+)</name>
        <dbReference type="ChEBI" id="CHEBI:58349"/>
    </ligand>
</feature>
<dbReference type="GO" id="GO:0051287">
    <property type="term" value="F:NAD binding"/>
    <property type="evidence" value="ECO:0007669"/>
    <property type="project" value="InterPro"/>
</dbReference>
<comment type="cofactor">
    <cofactor evidence="1">
        <name>Mn(2+)</name>
        <dbReference type="ChEBI" id="CHEBI:29035"/>
    </cofactor>
</comment>
<dbReference type="Pfam" id="PF00390">
    <property type="entry name" value="malic"/>
    <property type="match status" value="1"/>
</dbReference>
<dbReference type="SUPFAM" id="SSF53223">
    <property type="entry name" value="Aminoacid dehydrogenase-like, N-terminal domain"/>
    <property type="match status" value="1"/>
</dbReference>
<dbReference type="GO" id="GO:0016746">
    <property type="term" value="F:acyltransferase activity"/>
    <property type="evidence" value="ECO:0007669"/>
    <property type="project" value="InterPro"/>
</dbReference>
<evidence type="ECO:0000259" key="15">
    <source>
        <dbReference type="SMART" id="SM00919"/>
    </source>
</evidence>
<evidence type="ECO:0000256" key="12">
    <source>
        <dbReference type="PIRSR" id="PIRSR036684-1"/>
    </source>
</evidence>
<dbReference type="SMART" id="SM01274">
    <property type="entry name" value="malic"/>
    <property type="match status" value="1"/>
</dbReference>
<dbReference type="CDD" id="cd05311">
    <property type="entry name" value="NAD_bind_2_malic_enz"/>
    <property type="match status" value="1"/>
</dbReference>
<comment type="similarity">
    <text evidence="4">In the C-terminal section; belongs to the phosphate acetyltransferase and butyryltransferase family.</text>
</comment>
<evidence type="ECO:0000256" key="11">
    <source>
        <dbReference type="ARBA" id="ARBA00051384"/>
    </source>
</evidence>
<feature type="binding site" evidence="13">
    <location>
        <position position="137"/>
    </location>
    <ligand>
        <name>a divalent metal cation</name>
        <dbReference type="ChEBI" id="CHEBI:60240"/>
    </ligand>
</feature>
<dbReference type="InterPro" id="IPR046346">
    <property type="entry name" value="Aminoacid_DH-like_N_sf"/>
</dbReference>